<proteinExistence type="predicted"/>
<evidence type="ECO:0000256" key="1">
    <source>
        <dbReference type="SAM" id="MobiDB-lite"/>
    </source>
</evidence>
<feature type="compositionally biased region" description="Polar residues" evidence="1">
    <location>
        <begin position="277"/>
        <end position="290"/>
    </location>
</feature>
<dbReference type="EMBL" id="QCYY01002700">
    <property type="protein sequence ID" value="ROT68259.1"/>
    <property type="molecule type" value="Genomic_DNA"/>
</dbReference>
<feature type="region of interest" description="Disordered" evidence="1">
    <location>
        <begin position="66"/>
        <end position="89"/>
    </location>
</feature>
<dbReference type="STRING" id="6689.A0A423SVL7"/>
<organism evidence="3 4">
    <name type="scientific">Penaeus vannamei</name>
    <name type="common">Whiteleg shrimp</name>
    <name type="synonym">Litopenaeus vannamei</name>
    <dbReference type="NCBI Taxonomy" id="6689"/>
    <lineage>
        <taxon>Eukaryota</taxon>
        <taxon>Metazoa</taxon>
        <taxon>Ecdysozoa</taxon>
        <taxon>Arthropoda</taxon>
        <taxon>Crustacea</taxon>
        <taxon>Multicrustacea</taxon>
        <taxon>Malacostraca</taxon>
        <taxon>Eumalacostraca</taxon>
        <taxon>Eucarida</taxon>
        <taxon>Decapoda</taxon>
        <taxon>Dendrobranchiata</taxon>
        <taxon>Penaeoidea</taxon>
        <taxon>Penaeidae</taxon>
        <taxon>Penaeus</taxon>
    </lineage>
</organism>
<feature type="compositionally biased region" description="Polar residues" evidence="1">
    <location>
        <begin position="240"/>
        <end position="252"/>
    </location>
</feature>
<keyword evidence="4" id="KW-1185">Reference proteome</keyword>
<keyword evidence="2" id="KW-1133">Transmembrane helix</keyword>
<accession>A0A423SVL7</accession>
<dbReference type="AlphaFoldDB" id="A0A423SVL7"/>
<feature type="transmembrane region" description="Helical" evidence="2">
    <location>
        <begin position="336"/>
        <end position="357"/>
    </location>
</feature>
<feature type="region of interest" description="Disordered" evidence="1">
    <location>
        <begin position="1"/>
        <end position="21"/>
    </location>
</feature>
<dbReference type="InterPro" id="IPR047543">
    <property type="entry name" value="Bbox1_RNF31-like"/>
</dbReference>
<evidence type="ECO:0000313" key="4">
    <source>
        <dbReference type="Proteomes" id="UP000283509"/>
    </source>
</evidence>
<comment type="caution">
    <text evidence="3">The sequence shown here is derived from an EMBL/GenBank/DDBJ whole genome shotgun (WGS) entry which is preliminary data.</text>
</comment>
<feature type="region of interest" description="Disordered" evidence="1">
    <location>
        <begin position="131"/>
        <end position="308"/>
    </location>
</feature>
<name>A0A423SVL7_PENVA</name>
<dbReference type="CDD" id="cd19815">
    <property type="entry name" value="Bbox1_HOIP"/>
    <property type="match status" value="1"/>
</dbReference>
<keyword evidence="2" id="KW-0812">Transmembrane</keyword>
<sequence length="358" mass="38212">MERPSGADPPSAEEAGSGVSRRRQWCRYEPFPDGGICYRRLDTATAESAEPLALGCRLSILQVGSGDRKHHEPEYEEVGPPTGLRKNTDNGTKGDGFHCDLCGSAPAAVRCDRCGSQTFCLSCDDMYHRHPRRSSHVRKAVDSKAPSGGGVRPPLPPKGDSQGAPPPQPPPRKNKRSGFGFSKKDQSAASESVSGAGRTIMGSLKKFMGARPLPPTPDQMKAAAKNDSRDAPPSKALIRASTSPSLPNLSDQTNDDIRAGLPQSILELNRSRPPPKNSTSTPATPASPNAQYPPLQPKTQQPHAHTHSLGRKFSLQQLPQAGMEDKRAVGGRLSGFALGVLLSLHLLAPSLCCLFSLK</sequence>
<keyword evidence="2" id="KW-0472">Membrane</keyword>
<evidence type="ECO:0000256" key="2">
    <source>
        <dbReference type="SAM" id="Phobius"/>
    </source>
</evidence>
<reference evidence="3 4" key="2">
    <citation type="submission" date="2019-01" db="EMBL/GenBank/DDBJ databases">
        <title>The decoding of complex shrimp genome reveals the adaptation for benthos swimmer, frequently molting mechanism and breeding impact on genome.</title>
        <authorList>
            <person name="Sun Y."/>
            <person name="Gao Y."/>
            <person name="Yu Y."/>
        </authorList>
    </citation>
    <scope>NUCLEOTIDE SEQUENCE [LARGE SCALE GENOMIC DNA]</scope>
    <source>
        <tissue evidence="3">Muscle</tissue>
    </source>
</reference>
<reference evidence="3 4" key="1">
    <citation type="submission" date="2018-04" db="EMBL/GenBank/DDBJ databases">
        <authorList>
            <person name="Zhang X."/>
            <person name="Yuan J."/>
            <person name="Li F."/>
            <person name="Xiang J."/>
        </authorList>
    </citation>
    <scope>NUCLEOTIDE SEQUENCE [LARGE SCALE GENOMIC DNA]</scope>
    <source>
        <tissue evidence="3">Muscle</tissue>
    </source>
</reference>
<protein>
    <submittedName>
        <fullName evidence="3">Uncharacterized protein</fullName>
    </submittedName>
</protein>
<dbReference type="OrthoDB" id="6381110at2759"/>
<gene>
    <name evidence="3" type="ORF">C7M84_013611</name>
</gene>
<dbReference type="Proteomes" id="UP000283509">
    <property type="component" value="Unassembled WGS sequence"/>
</dbReference>
<evidence type="ECO:0000313" key="3">
    <source>
        <dbReference type="EMBL" id="ROT68259.1"/>
    </source>
</evidence>